<reference evidence="1 2" key="1">
    <citation type="journal article" date="2017" name="Sci. Rep.">
        <title>Characterization and diversity of phages infecting Aeromonas salmonicida subsp. salmonicida.</title>
        <authorList>
            <person name="Vincent A.T."/>
            <person name="Paquet V.E."/>
            <person name="Bernatchez A."/>
            <person name="Tremblay D.M."/>
            <person name="Moineau S."/>
            <person name="Charette S.J."/>
        </authorList>
    </citation>
    <scope>NUCLEOTIDE SEQUENCE [LARGE SCALE GENOMIC DNA]</scope>
</reference>
<proteinExistence type="predicted"/>
<evidence type="ECO:0000313" key="2">
    <source>
        <dbReference type="Proteomes" id="UP000225215"/>
    </source>
</evidence>
<dbReference type="EMBL" id="KY290955">
    <property type="protein sequence ID" value="APU01540.1"/>
    <property type="molecule type" value="Genomic_DNA"/>
</dbReference>
<organism evidence="1 2">
    <name type="scientific">Aeromonas phage 65.2</name>
    <dbReference type="NCBI Taxonomy" id="1932896"/>
    <lineage>
        <taxon>Viruses</taxon>
        <taxon>Duplodnaviria</taxon>
        <taxon>Heunggongvirae</taxon>
        <taxon>Uroviricota</taxon>
        <taxon>Caudoviricetes</taxon>
        <taxon>Pantevenvirales</taxon>
        <taxon>Straboviridae</taxon>
        <taxon>Emmerichvirinae</taxon>
        <taxon>Ishigurovirus</taxon>
        <taxon>Ishigurovirus osborne</taxon>
    </lineage>
</organism>
<evidence type="ECO:0000313" key="1">
    <source>
        <dbReference type="EMBL" id="APU01540.1"/>
    </source>
</evidence>
<name>A0A219YC69_9CAUD</name>
<dbReference type="Proteomes" id="UP000225215">
    <property type="component" value="Segment"/>
</dbReference>
<sequence length="91" mass="10969">MFSTENRMVVEGRYQFRSLESRHAYRNSCESNRFNYELMKDGFRVFHTDEDDNVIAICSIDDVLGERPYYRNDGTVYINNVESVHFYRIHE</sequence>
<protein>
    <submittedName>
        <fullName evidence="1">Uncharacterized protein</fullName>
    </submittedName>
</protein>
<accession>A0A219YC69</accession>